<dbReference type="EMBL" id="FMWD01000002">
    <property type="protein sequence ID" value="SCZ52014.1"/>
    <property type="molecule type" value="Genomic_DNA"/>
</dbReference>
<dbReference type="InterPro" id="IPR036249">
    <property type="entry name" value="Thioredoxin-like_sf"/>
</dbReference>
<evidence type="ECO:0000256" key="1">
    <source>
        <dbReference type="SAM" id="SignalP"/>
    </source>
</evidence>
<keyword evidence="1" id="KW-0732">Signal</keyword>
<dbReference type="InterPro" id="IPR012336">
    <property type="entry name" value="Thioredoxin-like_fold"/>
</dbReference>
<sequence>MRNRAEIRRYSRLFVLLGLLVSTAVWADPPAGYPFVAYDEGLRQADSEGKPVFLYFGRYGCGWCEKTNKESFSDERVRQAYEEHYVLVYVDAESGNRLTLPNGERLTEMELGARMNVFATPVFAYLEKDGEMIFKAPGFKTAEEFLAFDRYVAGGHYQKQELLEFLRGDS</sequence>
<dbReference type="AlphaFoldDB" id="A0A1G5PR08"/>
<organism evidence="3 4">
    <name type="scientific">Thiohalomonas denitrificans</name>
    <dbReference type="NCBI Taxonomy" id="415747"/>
    <lineage>
        <taxon>Bacteria</taxon>
        <taxon>Pseudomonadati</taxon>
        <taxon>Pseudomonadota</taxon>
        <taxon>Gammaproteobacteria</taxon>
        <taxon>Thiohalomonadales</taxon>
        <taxon>Thiohalomonadaceae</taxon>
        <taxon>Thiohalomonas</taxon>
    </lineage>
</organism>
<dbReference type="RefSeq" id="WP_092992570.1">
    <property type="nucleotide sequence ID" value="NZ_FMWD01000002.1"/>
</dbReference>
<accession>A0A1G5PR08</accession>
<dbReference type="SUPFAM" id="SSF52833">
    <property type="entry name" value="Thioredoxin-like"/>
    <property type="match status" value="1"/>
</dbReference>
<protein>
    <submittedName>
        <fullName evidence="3">Thioredoxin-related protein</fullName>
    </submittedName>
</protein>
<dbReference type="Gene3D" id="3.40.30.10">
    <property type="entry name" value="Glutaredoxin"/>
    <property type="match status" value="1"/>
</dbReference>
<evidence type="ECO:0000313" key="4">
    <source>
        <dbReference type="Proteomes" id="UP000199648"/>
    </source>
</evidence>
<dbReference type="InterPro" id="IPR013766">
    <property type="entry name" value="Thioredoxin_domain"/>
</dbReference>
<evidence type="ECO:0000259" key="2">
    <source>
        <dbReference type="PROSITE" id="PS51352"/>
    </source>
</evidence>
<dbReference type="PROSITE" id="PS51352">
    <property type="entry name" value="THIOREDOXIN_2"/>
    <property type="match status" value="1"/>
</dbReference>
<proteinExistence type="predicted"/>
<keyword evidence="4" id="KW-1185">Reference proteome</keyword>
<reference evidence="3 4" key="1">
    <citation type="submission" date="2016-10" db="EMBL/GenBank/DDBJ databases">
        <authorList>
            <person name="de Groot N.N."/>
        </authorList>
    </citation>
    <scope>NUCLEOTIDE SEQUENCE [LARGE SCALE GENOMIC DNA]</scope>
    <source>
        <strain evidence="3 4">HLD2</strain>
    </source>
</reference>
<evidence type="ECO:0000313" key="3">
    <source>
        <dbReference type="EMBL" id="SCZ52014.1"/>
    </source>
</evidence>
<feature type="domain" description="Thioredoxin" evidence="2">
    <location>
        <begin position="22"/>
        <end position="154"/>
    </location>
</feature>
<gene>
    <name evidence="3" type="ORF">SAMN03097708_00647</name>
</gene>
<feature type="signal peptide" evidence="1">
    <location>
        <begin position="1"/>
        <end position="27"/>
    </location>
</feature>
<feature type="chain" id="PRO_5011729255" evidence="1">
    <location>
        <begin position="28"/>
        <end position="170"/>
    </location>
</feature>
<dbReference type="Proteomes" id="UP000199648">
    <property type="component" value="Unassembled WGS sequence"/>
</dbReference>
<dbReference type="Pfam" id="PF13098">
    <property type="entry name" value="Thioredoxin_2"/>
    <property type="match status" value="1"/>
</dbReference>
<dbReference type="STRING" id="415747.SAMN03097708_00647"/>
<dbReference type="OrthoDB" id="7066560at2"/>
<name>A0A1G5PR08_9GAMM</name>